<organism evidence="1 2">
    <name type="scientific">Fusarium decemcellulare</name>
    <dbReference type="NCBI Taxonomy" id="57161"/>
    <lineage>
        <taxon>Eukaryota</taxon>
        <taxon>Fungi</taxon>
        <taxon>Dikarya</taxon>
        <taxon>Ascomycota</taxon>
        <taxon>Pezizomycotina</taxon>
        <taxon>Sordariomycetes</taxon>
        <taxon>Hypocreomycetidae</taxon>
        <taxon>Hypocreales</taxon>
        <taxon>Nectriaceae</taxon>
        <taxon>Fusarium</taxon>
        <taxon>Fusarium decemcellulare species complex</taxon>
    </lineage>
</organism>
<comment type="caution">
    <text evidence="1">The sequence shown here is derived from an EMBL/GenBank/DDBJ whole genome shotgun (WGS) entry which is preliminary data.</text>
</comment>
<gene>
    <name evidence="1" type="ORF">NM208_g157</name>
</gene>
<name>A0ACC1T0C3_9HYPO</name>
<protein>
    <submittedName>
        <fullName evidence="1">Uncharacterized protein</fullName>
    </submittedName>
</protein>
<dbReference type="Proteomes" id="UP001148629">
    <property type="component" value="Unassembled WGS sequence"/>
</dbReference>
<sequence>MDTLPNAERHSTNADGPSQKPSPLEEVYARAVNSHASRSKETSIYPGENYRRLASFLSRPYDWGRASFQGGRDKIGTAFPFAIVYQKLGEGSILSPRKDSLRPAEFQRSCFGSDDQGLRDFRPTTSSPADILFLQGAASPEWLNVIGARYGIDPEFFRRHIDMQFAPLYFDLPALQSSSLDMVAVPLISIGKWGVTMPSHMDINTERRESRTSNRPMVRLVNTQPVCASTVRQYLVLSQNYFAVEQIASVYMHTKKNGNWVAVVWSDCGRDLAHDMTTSKQWRDPCSSFHQSNSSILPVFQYQRKAFVKQMQNDESIPATDSSFLHLPQHHSQPHASSETHSGHSKMAQSARFIPWSFGQDLDTKTLQQDGIYAISDLLSFAACSESQFLNLIEHLIDEDGNVEGAPYSEAATDTHTTSNLEYNKRILEARLKMLQTTHTCIAAGGGPSWPRAKEEQQREIADAMRSKLERDYQELIERAQGLIKRCMEDSLLLMNKTMIRDTQRGVVQAEAMARLTLLAYFFIPLSFTATFLGMNVKELDAQSLGIWVWFAITAPVMGLSLCLYFEEHLRRGIALMKGKQ</sequence>
<proteinExistence type="predicted"/>
<dbReference type="EMBL" id="JANRMS010000007">
    <property type="protein sequence ID" value="KAJ3550120.1"/>
    <property type="molecule type" value="Genomic_DNA"/>
</dbReference>
<evidence type="ECO:0000313" key="1">
    <source>
        <dbReference type="EMBL" id="KAJ3550120.1"/>
    </source>
</evidence>
<keyword evidence="2" id="KW-1185">Reference proteome</keyword>
<reference evidence="1" key="1">
    <citation type="submission" date="2022-08" db="EMBL/GenBank/DDBJ databases">
        <title>Genome Sequence of Fusarium decemcellulare.</title>
        <authorList>
            <person name="Buettner E."/>
        </authorList>
    </citation>
    <scope>NUCLEOTIDE SEQUENCE</scope>
    <source>
        <strain evidence="1">Babe19</strain>
    </source>
</reference>
<evidence type="ECO:0000313" key="2">
    <source>
        <dbReference type="Proteomes" id="UP001148629"/>
    </source>
</evidence>
<accession>A0ACC1T0C3</accession>